<dbReference type="Proteomes" id="UP000789831">
    <property type="component" value="Unassembled WGS sequence"/>
</dbReference>
<comment type="caution">
    <text evidence="1">The sequence shown here is derived from an EMBL/GenBank/DDBJ whole genome shotgun (WGS) entry which is preliminary data.</text>
</comment>
<organism evidence="1 2">
    <name type="scientific">Ambispora gerdemannii</name>
    <dbReference type="NCBI Taxonomy" id="144530"/>
    <lineage>
        <taxon>Eukaryota</taxon>
        <taxon>Fungi</taxon>
        <taxon>Fungi incertae sedis</taxon>
        <taxon>Mucoromycota</taxon>
        <taxon>Glomeromycotina</taxon>
        <taxon>Glomeromycetes</taxon>
        <taxon>Archaeosporales</taxon>
        <taxon>Ambisporaceae</taxon>
        <taxon>Ambispora</taxon>
    </lineage>
</organism>
<dbReference type="EMBL" id="CAJVPL010001646">
    <property type="protein sequence ID" value="CAG8581231.1"/>
    <property type="molecule type" value="Genomic_DNA"/>
</dbReference>
<gene>
    <name evidence="1" type="ORF">AGERDE_LOCUS8132</name>
</gene>
<keyword evidence="2" id="KW-1185">Reference proteome</keyword>
<evidence type="ECO:0000313" key="2">
    <source>
        <dbReference type="Proteomes" id="UP000789831"/>
    </source>
</evidence>
<proteinExistence type="predicted"/>
<name>A0A9N9BZF0_9GLOM</name>
<evidence type="ECO:0000313" key="1">
    <source>
        <dbReference type="EMBL" id="CAG8581231.1"/>
    </source>
</evidence>
<accession>A0A9N9BZF0</accession>
<dbReference type="OrthoDB" id="10560838at2759"/>
<sequence length="212" mass="24853">MISPQSVIVTPQEIADNRLHNQLKNKKIKYCRREIRAFDVYQYAIKKANKNRSTKFSSRDFFSKSGKLWKTEPKAITNKYQVIAQKAQAILENLDRAQNSNHITCEQTLRRTDKSNYAYANTEEYQSNVSAAFYNQTEYNLVFHQYQTNVSDSLYDQTESNLAFNQLQSNVPASLYEDCIICECWECHKNLYGYYPNLLNEMSKPCQYHSTN</sequence>
<reference evidence="1" key="1">
    <citation type="submission" date="2021-06" db="EMBL/GenBank/DDBJ databases">
        <authorList>
            <person name="Kallberg Y."/>
            <person name="Tangrot J."/>
            <person name="Rosling A."/>
        </authorList>
    </citation>
    <scope>NUCLEOTIDE SEQUENCE</scope>
    <source>
        <strain evidence="1">MT106</strain>
    </source>
</reference>
<dbReference type="AlphaFoldDB" id="A0A9N9BZF0"/>
<protein>
    <submittedName>
        <fullName evidence="1">13651_t:CDS:1</fullName>
    </submittedName>
</protein>